<dbReference type="CDD" id="cd08414">
    <property type="entry name" value="PBP2_LTTR_aromatics_like"/>
    <property type="match status" value="1"/>
</dbReference>
<dbReference type="Pfam" id="PF03466">
    <property type="entry name" value="LysR_substrate"/>
    <property type="match status" value="1"/>
</dbReference>
<evidence type="ECO:0000259" key="5">
    <source>
        <dbReference type="PROSITE" id="PS50931"/>
    </source>
</evidence>
<dbReference type="SUPFAM" id="SSF53850">
    <property type="entry name" value="Periplasmic binding protein-like II"/>
    <property type="match status" value="1"/>
</dbReference>
<sequence length="323" mass="35426">MDADGRRKSRVELRDIEIFLTLAEELHFGRTAERLHISQARVSQAIAKQERRIGAALFERTSRRVTLTAIGERLHTDLDAGYRQITEGLRRAAETARGAAGTLSLGIMGPLAHDIAHVTALFRERRPHCELSFREAHFSDPFGPLRAGEVDVQLTWLPVREPDLTVGPELLVEPVALAVAPGHPLAGRPYVTLEDLGDCELMQPTAPVPDYWLRTLRPAHTPGGRPIRSGPRAATIQEAFAMVAAGLCATVVFAPVTRHYPRADIDFVPIRDAEHSRWALVWRTAHETALVRALAEAALDAQRERGPLVPGAYGPRAVPPPGA</sequence>
<reference evidence="7" key="1">
    <citation type="journal article" date="2019" name="Int. J. Syst. Evol. Microbiol.">
        <title>The Global Catalogue of Microorganisms (GCM) 10K type strain sequencing project: providing services to taxonomists for standard genome sequencing and annotation.</title>
        <authorList>
            <consortium name="The Broad Institute Genomics Platform"/>
            <consortium name="The Broad Institute Genome Sequencing Center for Infectious Disease"/>
            <person name="Wu L."/>
            <person name="Ma J."/>
        </authorList>
    </citation>
    <scope>NUCLEOTIDE SEQUENCE [LARGE SCALE GENOMIC DNA]</scope>
    <source>
        <strain evidence="7">CGMCC 1.13681</strain>
    </source>
</reference>
<gene>
    <name evidence="6" type="ORF">ACFQLX_07315</name>
</gene>
<protein>
    <submittedName>
        <fullName evidence="6">LysR family transcriptional regulator</fullName>
    </submittedName>
</protein>
<keyword evidence="3" id="KW-0238">DNA-binding</keyword>
<feature type="domain" description="HTH lysR-type" evidence="5">
    <location>
        <begin position="11"/>
        <end position="68"/>
    </location>
</feature>
<organism evidence="6 7">
    <name type="scientific">Streptomyces polyrhachis</name>
    <dbReference type="NCBI Taxonomy" id="1282885"/>
    <lineage>
        <taxon>Bacteria</taxon>
        <taxon>Bacillati</taxon>
        <taxon>Actinomycetota</taxon>
        <taxon>Actinomycetes</taxon>
        <taxon>Kitasatosporales</taxon>
        <taxon>Streptomycetaceae</taxon>
        <taxon>Streptomyces</taxon>
    </lineage>
</organism>
<comment type="caution">
    <text evidence="6">The sequence shown here is derived from an EMBL/GenBank/DDBJ whole genome shotgun (WGS) entry which is preliminary data.</text>
</comment>
<dbReference type="InterPro" id="IPR000847">
    <property type="entry name" value="LysR_HTH_N"/>
</dbReference>
<evidence type="ECO:0000256" key="2">
    <source>
        <dbReference type="ARBA" id="ARBA00023015"/>
    </source>
</evidence>
<keyword evidence="4" id="KW-0804">Transcription</keyword>
<dbReference type="PANTHER" id="PTHR30346:SF0">
    <property type="entry name" value="HCA OPERON TRANSCRIPTIONAL ACTIVATOR HCAR"/>
    <property type="match status" value="1"/>
</dbReference>
<dbReference type="InterPro" id="IPR036390">
    <property type="entry name" value="WH_DNA-bd_sf"/>
</dbReference>
<evidence type="ECO:0000256" key="1">
    <source>
        <dbReference type="ARBA" id="ARBA00009437"/>
    </source>
</evidence>
<keyword evidence="2" id="KW-0805">Transcription regulation</keyword>
<dbReference type="PANTHER" id="PTHR30346">
    <property type="entry name" value="TRANSCRIPTIONAL DUAL REGULATOR HCAR-RELATED"/>
    <property type="match status" value="1"/>
</dbReference>
<dbReference type="Gene3D" id="1.10.10.10">
    <property type="entry name" value="Winged helix-like DNA-binding domain superfamily/Winged helix DNA-binding domain"/>
    <property type="match status" value="1"/>
</dbReference>
<name>A0ABW2GAY7_9ACTN</name>
<comment type="similarity">
    <text evidence="1">Belongs to the LysR transcriptional regulatory family.</text>
</comment>
<dbReference type="InterPro" id="IPR036388">
    <property type="entry name" value="WH-like_DNA-bd_sf"/>
</dbReference>
<dbReference type="Proteomes" id="UP001596413">
    <property type="component" value="Unassembled WGS sequence"/>
</dbReference>
<dbReference type="EMBL" id="JBHSZO010000008">
    <property type="protein sequence ID" value="MFC7217975.1"/>
    <property type="molecule type" value="Genomic_DNA"/>
</dbReference>
<proteinExistence type="inferred from homology"/>
<evidence type="ECO:0000256" key="3">
    <source>
        <dbReference type="ARBA" id="ARBA00023125"/>
    </source>
</evidence>
<dbReference type="Pfam" id="PF00126">
    <property type="entry name" value="HTH_1"/>
    <property type="match status" value="1"/>
</dbReference>
<evidence type="ECO:0000313" key="6">
    <source>
        <dbReference type="EMBL" id="MFC7217975.1"/>
    </source>
</evidence>
<dbReference type="PROSITE" id="PS50931">
    <property type="entry name" value="HTH_LYSR"/>
    <property type="match status" value="1"/>
</dbReference>
<evidence type="ECO:0000256" key="4">
    <source>
        <dbReference type="ARBA" id="ARBA00023163"/>
    </source>
</evidence>
<dbReference type="SUPFAM" id="SSF46785">
    <property type="entry name" value="Winged helix' DNA-binding domain"/>
    <property type="match status" value="1"/>
</dbReference>
<evidence type="ECO:0000313" key="7">
    <source>
        <dbReference type="Proteomes" id="UP001596413"/>
    </source>
</evidence>
<dbReference type="InterPro" id="IPR005119">
    <property type="entry name" value="LysR_subst-bd"/>
</dbReference>
<accession>A0ABW2GAY7</accession>
<keyword evidence="7" id="KW-1185">Reference proteome</keyword>
<dbReference type="Gene3D" id="3.40.190.10">
    <property type="entry name" value="Periplasmic binding protein-like II"/>
    <property type="match status" value="2"/>
</dbReference>